<feature type="region of interest" description="Disordered" evidence="1">
    <location>
        <begin position="378"/>
        <end position="405"/>
    </location>
</feature>
<dbReference type="PROSITE" id="PS50031">
    <property type="entry name" value="EH"/>
    <property type="match status" value="3"/>
</dbReference>
<evidence type="ECO:0000313" key="5">
    <source>
        <dbReference type="Proteomes" id="UP000053989"/>
    </source>
</evidence>
<accession>A0A0C3DCC2</accession>
<dbReference type="CDD" id="cd00052">
    <property type="entry name" value="EH"/>
    <property type="match status" value="3"/>
</dbReference>
<feature type="domain" description="EH" evidence="2">
    <location>
        <begin position="11"/>
        <end position="96"/>
    </location>
</feature>
<name>A0A0C3DCC2_9AGAM</name>
<organism evidence="4 5">
    <name type="scientific">Scleroderma citrinum Foug A</name>
    <dbReference type="NCBI Taxonomy" id="1036808"/>
    <lineage>
        <taxon>Eukaryota</taxon>
        <taxon>Fungi</taxon>
        <taxon>Dikarya</taxon>
        <taxon>Basidiomycota</taxon>
        <taxon>Agaricomycotina</taxon>
        <taxon>Agaricomycetes</taxon>
        <taxon>Agaricomycetidae</taxon>
        <taxon>Boletales</taxon>
        <taxon>Sclerodermatineae</taxon>
        <taxon>Sclerodermataceae</taxon>
        <taxon>Scleroderma</taxon>
    </lineage>
</organism>
<dbReference type="PANTHER" id="PTHR11216">
    <property type="entry name" value="EH DOMAIN"/>
    <property type="match status" value="1"/>
</dbReference>
<evidence type="ECO:0000259" key="2">
    <source>
        <dbReference type="PROSITE" id="PS50031"/>
    </source>
</evidence>
<dbReference type="InterPro" id="IPR011992">
    <property type="entry name" value="EF-hand-dom_pair"/>
</dbReference>
<dbReference type="PROSITE" id="PS50222">
    <property type="entry name" value="EF_HAND_2"/>
    <property type="match status" value="1"/>
</dbReference>
<dbReference type="InterPro" id="IPR002048">
    <property type="entry name" value="EF_hand_dom"/>
</dbReference>
<dbReference type="GO" id="GO:0005886">
    <property type="term" value="C:plasma membrane"/>
    <property type="evidence" value="ECO:0007669"/>
    <property type="project" value="TreeGrafter"/>
</dbReference>
<protein>
    <submittedName>
        <fullName evidence="4">Uncharacterized protein</fullName>
    </submittedName>
</protein>
<feature type="compositionally biased region" description="Low complexity" evidence="1">
    <location>
        <begin position="384"/>
        <end position="395"/>
    </location>
</feature>
<dbReference type="HOGENOM" id="CLU_044109_0_0_1"/>
<dbReference type="GO" id="GO:0005737">
    <property type="term" value="C:cytoplasm"/>
    <property type="evidence" value="ECO:0007669"/>
    <property type="project" value="TreeGrafter"/>
</dbReference>
<gene>
    <name evidence="4" type="ORF">SCLCIDRAFT_427446</name>
</gene>
<dbReference type="OrthoDB" id="524326at2759"/>
<feature type="domain" description="EF-hand" evidence="3">
    <location>
        <begin position="332"/>
        <end position="367"/>
    </location>
</feature>
<dbReference type="GO" id="GO:0016197">
    <property type="term" value="P:endosomal transport"/>
    <property type="evidence" value="ECO:0007669"/>
    <property type="project" value="TreeGrafter"/>
</dbReference>
<feature type="region of interest" description="Disordered" evidence="1">
    <location>
        <begin position="265"/>
        <end position="289"/>
    </location>
</feature>
<dbReference type="PANTHER" id="PTHR11216:SF170">
    <property type="entry name" value="DYNAMIN ASSOCIATED PROTEIN 160, ISOFORM D"/>
    <property type="match status" value="1"/>
</dbReference>
<evidence type="ECO:0000256" key="1">
    <source>
        <dbReference type="SAM" id="MobiDB-lite"/>
    </source>
</evidence>
<evidence type="ECO:0000259" key="3">
    <source>
        <dbReference type="PROSITE" id="PS50222"/>
    </source>
</evidence>
<dbReference type="STRING" id="1036808.A0A0C3DCC2"/>
<feature type="domain" description="EH" evidence="2">
    <location>
        <begin position="299"/>
        <end position="396"/>
    </location>
</feature>
<reference evidence="4 5" key="1">
    <citation type="submission" date="2014-04" db="EMBL/GenBank/DDBJ databases">
        <authorList>
            <consortium name="DOE Joint Genome Institute"/>
            <person name="Kuo A."/>
            <person name="Kohler A."/>
            <person name="Nagy L.G."/>
            <person name="Floudas D."/>
            <person name="Copeland A."/>
            <person name="Barry K.W."/>
            <person name="Cichocki N."/>
            <person name="Veneault-Fourrey C."/>
            <person name="LaButti K."/>
            <person name="Lindquist E.A."/>
            <person name="Lipzen A."/>
            <person name="Lundell T."/>
            <person name="Morin E."/>
            <person name="Murat C."/>
            <person name="Sun H."/>
            <person name="Tunlid A."/>
            <person name="Henrissat B."/>
            <person name="Grigoriev I.V."/>
            <person name="Hibbett D.S."/>
            <person name="Martin F."/>
            <person name="Nordberg H.P."/>
            <person name="Cantor M.N."/>
            <person name="Hua S.X."/>
        </authorList>
    </citation>
    <scope>NUCLEOTIDE SEQUENCE [LARGE SCALE GENOMIC DNA]</scope>
    <source>
        <strain evidence="4 5">Foug A</strain>
    </source>
</reference>
<dbReference type="GO" id="GO:0006897">
    <property type="term" value="P:endocytosis"/>
    <property type="evidence" value="ECO:0007669"/>
    <property type="project" value="TreeGrafter"/>
</dbReference>
<proteinExistence type="predicted"/>
<dbReference type="SMART" id="SM00027">
    <property type="entry name" value="EH"/>
    <property type="match status" value="3"/>
</dbReference>
<dbReference type="SMART" id="SM00054">
    <property type="entry name" value="EFh"/>
    <property type="match status" value="2"/>
</dbReference>
<dbReference type="AlphaFoldDB" id="A0A0C3DCC2"/>
<reference evidence="5" key="2">
    <citation type="submission" date="2015-01" db="EMBL/GenBank/DDBJ databases">
        <title>Evolutionary Origins and Diversification of the Mycorrhizal Mutualists.</title>
        <authorList>
            <consortium name="DOE Joint Genome Institute"/>
            <consortium name="Mycorrhizal Genomics Consortium"/>
            <person name="Kohler A."/>
            <person name="Kuo A."/>
            <person name="Nagy L.G."/>
            <person name="Floudas D."/>
            <person name="Copeland A."/>
            <person name="Barry K.W."/>
            <person name="Cichocki N."/>
            <person name="Veneault-Fourrey C."/>
            <person name="LaButti K."/>
            <person name="Lindquist E.A."/>
            <person name="Lipzen A."/>
            <person name="Lundell T."/>
            <person name="Morin E."/>
            <person name="Murat C."/>
            <person name="Riley R."/>
            <person name="Ohm R."/>
            <person name="Sun H."/>
            <person name="Tunlid A."/>
            <person name="Henrissat B."/>
            <person name="Grigoriev I.V."/>
            <person name="Hibbett D.S."/>
            <person name="Martin F."/>
        </authorList>
    </citation>
    <scope>NUCLEOTIDE SEQUENCE [LARGE SCALE GENOMIC DNA]</scope>
    <source>
        <strain evidence="5">Foug A</strain>
    </source>
</reference>
<dbReference type="GO" id="GO:0005509">
    <property type="term" value="F:calcium ion binding"/>
    <property type="evidence" value="ECO:0007669"/>
    <property type="project" value="InterPro"/>
</dbReference>
<dbReference type="InterPro" id="IPR000261">
    <property type="entry name" value="EH_dom"/>
</dbReference>
<evidence type="ECO:0000313" key="4">
    <source>
        <dbReference type="EMBL" id="KIM53721.1"/>
    </source>
</evidence>
<dbReference type="Gene3D" id="1.10.238.10">
    <property type="entry name" value="EF-hand"/>
    <property type="match status" value="3"/>
</dbReference>
<feature type="domain" description="EH" evidence="2">
    <location>
        <begin position="136"/>
        <end position="219"/>
    </location>
</feature>
<dbReference type="Pfam" id="PF12763">
    <property type="entry name" value="EH"/>
    <property type="match status" value="3"/>
</dbReference>
<dbReference type="EMBL" id="KN822173">
    <property type="protein sequence ID" value="KIM53721.1"/>
    <property type="molecule type" value="Genomic_DNA"/>
</dbReference>
<dbReference type="InParanoid" id="A0A0C3DCC2"/>
<dbReference type="Proteomes" id="UP000053989">
    <property type="component" value="Unassembled WGS sequence"/>
</dbReference>
<sequence length="431" mass="46092">MATNFTPTQAELAFVSQIFAQADSQRFGILTGDVAVKIFGGSKLPPTVLGEIWSIADEDNNGFLTKKGAAIALRLMGHAQKGEKVNKSLLSKPGPLATIEGMQAPLVPQGTGMSIPKSPPPILGMPPLTPQDRARFIGLFQTCGPVDGLLSARDTFMKSKLSVEKLSQIWTLCDTHDRGALDSTDFTIAMYLIQASMANKLPFIPTSLPPGLYEQASSGVVPQATGGSTHLGSPAASAFPSLLAKQTTVQPQFTGQMHNIPPALPSRRPGPTQSAAIPPFQPVAPTPQSNIPWDITPVEKAASDRFFDTLDNLKRDYIEGEVAVPFMLQSKLPEDILAEIWDLADINNDGRLTRDGFAVALHLIQEPIRDLLWDDSASSSTVNTQPQSTLQPQQTGAQAANHFPTSSVTDPFGAPAVNSCRCNFPPGLAMF</sequence>
<keyword evidence="5" id="KW-1185">Reference proteome</keyword>
<dbReference type="SUPFAM" id="SSF47473">
    <property type="entry name" value="EF-hand"/>
    <property type="match status" value="3"/>
</dbReference>